<feature type="transmembrane region" description="Helical" evidence="7">
    <location>
        <begin position="261"/>
        <end position="282"/>
    </location>
</feature>
<keyword evidence="5 7" id="KW-1133">Transmembrane helix</keyword>
<evidence type="ECO:0000256" key="3">
    <source>
        <dbReference type="ARBA" id="ARBA00022475"/>
    </source>
</evidence>
<comment type="subcellular location">
    <subcellularLocation>
        <location evidence="1 7">Cell membrane</location>
        <topology evidence="1 7">Multi-pass membrane protein</topology>
    </subcellularLocation>
</comment>
<dbReference type="PANTHER" id="PTHR30193:SF41">
    <property type="entry name" value="DIACETYLCHITOBIOSE UPTAKE SYSTEM PERMEASE PROTEIN NGCF"/>
    <property type="match status" value="1"/>
</dbReference>
<feature type="domain" description="ABC transmembrane type-1" evidence="8">
    <location>
        <begin position="68"/>
        <end position="282"/>
    </location>
</feature>
<feature type="transmembrane region" description="Helical" evidence="7">
    <location>
        <begin position="72"/>
        <end position="93"/>
    </location>
</feature>
<evidence type="ECO:0000256" key="4">
    <source>
        <dbReference type="ARBA" id="ARBA00022692"/>
    </source>
</evidence>
<reference evidence="9 10" key="1">
    <citation type="submission" date="2019-10" db="EMBL/GenBank/DDBJ databases">
        <title>Description of Paenibacillus pedi sp. nov.</title>
        <authorList>
            <person name="Carlier A."/>
            <person name="Qi S."/>
        </authorList>
    </citation>
    <scope>NUCLEOTIDE SEQUENCE [LARGE SCALE GENOMIC DNA]</scope>
    <source>
        <strain evidence="9 10">LMG 31457</strain>
    </source>
</reference>
<evidence type="ECO:0000313" key="10">
    <source>
        <dbReference type="Proteomes" id="UP000618579"/>
    </source>
</evidence>
<evidence type="ECO:0000259" key="8">
    <source>
        <dbReference type="PROSITE" id="PS50928"/>
    </source>
</evidence>
<keyword evidence="4 7" id="KW-0812">Transmembrane</keyword>
<feature type="transmembrane region" description="Helical" evidence="7">
    <location>
        <begin position="12"/>
        <end position="36"/>
    </location>
</feature>
<dbReference type="Pfam" id="PF00528">
    <property type="entry name" value="BPD_transp_1"/>
    <property type="match status" value="1"/>
</dbReference>
<dbReference type="Proteomes" id="UP000618579">
    <property type="component" value="Unassembled WGS sequence"/>
</dbReference>
<evidence type="ECO:0000256" key="5">
    <source>
        <dbReference type="ARBA" id="ARBA00022989"/>
    </source>
</evidence>
<dbReference type="InterPro" id="IPR051393">
    <property type="entry name" value="ABC_transporter_permease"/>
</dbReference>
<dbReference type="SUPFAM" id="SSF161098">
    <property type="entry name" value="MetI-like"/>
    <property type="match status" value="1"/>
</dbReference>
<comment type="similarity">
    <text evidence="7">Belongs to the binding-protein-dependent transport system permease family.</text>
</comment>
<keyword evidence="2 7" id="KW-0813">Transport</keyword>
<feature type="transmembrane region" description="Helical" evidence="7">
    <location>
        <begin position="155"/>
        <end position="180"/>
    </location>
</feature>
<keyword evidence="3" id="KW-1003">Cell membrane</keyword>
<proteinExistence type="inferred from homology"/>
<name>A0ABX1ZEY9_9BACL</name>
<evidence type="ECO:0000313" key="9">
    <source>
        <dbReference type="EMBL" id="NOU98665.1"/>
    </source>
</evidence>
<keyword evidence="6 7" id="KW-0472">Membrane</keyword>
<dbReference type="CDD" id="cd06261">
    <property type="entry name" value="TM_PBP2"/>
    <property type="match status" value="1"/>
</dbReference>
<keyword evidence="10" id="KW-1185">Reference proteome</keyword>
<dbReference type="InterPro" id="IPR000515">
    <property type="entry name" value="MetI-like"/>
</dbReference>
<dbReference type="InterPro" id="IPR035906">
    <property type="entry name" value="MetI-like_sf"/>
</dbReference>
<feature type="transmembrane region" description="Helical" evidence="7">
    <location>
        <begin position="105"/>
        <end position="125"/>
    </location>
</feature>
<dbReference type="Gene3D" id="1.10.3720.10">
    <property type="entry name" value="MetI-like"/>
    <property type="match status" value="1"/>
</dbReference>
<dbReference type="PANTHER" id="PTHR30193">
    <property type="entry name" value="ABC TRANSPORTER PERMEASE PROTEIN"/>
    <property type="match status" value="1"/>
</dbReference>
<dbReference type="PROSITE" id="PS50928">
    <property type="entry name" value="ABC_TM1"/>
    <property type="match status" value="1"/>
</dbReference>
<evidence type="ECO:0000256" key="7">
    <source>
        <dbReference type="RuleBase" id="RU363032"/>
    </source>
</evidence>
<evidence type="ECO:0000256" key="1">
    <source>
        <dbReference type="ARBA" id="ARBA00004651"/>
    </source>
</evidence>
<accession>A0ABX1ZEY9</accession>
<evidence type="ECO:0000256" key="6">
    <source>
        <dbReference type="ARBA" id="ARBA00023136"/>
    </source>
</evidence>
<evidence type="ECO:0000256" key="2">
    <source>
        <dbReference type="ARBA" id="ARBA00022448"/>
    </source>
</evidence>
<dbReference type="RefSeq" id="WP_171681546.1">
    <property type="nucleotide sequence ID" value="NZ_WHNZ01000007.1"/>
</dbReference>
<protein>
    <submittedName>
        <fullName evidence="9">ABC transporter permease subunit</fullName>
    </submittedName>
</protein>
<gene>
    <name evidence="9" type="ORF">GC097_01310</name>
</gene>
<dbReference type="EMBL" id="WHNZ01000007">
    <property type="protein sequence ID" value="NOU98665.1"/>
    <property type="molecule type" value="Genomic_DNA"/>
</dbReference>
<sequence length="290" mass="32473">MHTLKRVRLAIFLGILPSLVIYLGIAVLPIAISFYYSFLNWDGFSPAVFVGLDNFIEIVKDIVFWSAVKNNIIMMGASLIFQIPLGLLLALLLNRPLKGIKIFRTIGFFPVVISSVIVSLTWGMLYNTEYGFINGILSAVGLDAWQHNWLGDPNWAMVSLCITYIWQNCGFFMVIFLSALQGVSNEVIEAAEMDGATGLKRVLFVTLPMIRDTLWVTVIFSISNSFRVFDLIYVMTAGGPAHNTEVMTIYMYNNSFTSLRFGYGSAVSIFILAFSLIVIYVANKFTNKDN</sequence>
<organism evidence="9 10">
    <name type="scientific">Paenibacillus planticolens</name>
    <dbReference type="NCBI Taxonomy" id="2654976"/>
    <lineage>
        <taxon>Bacteria</taxon>
        <taxon>Bacillati</taxon>
        <taxon>Bacillota</taxon>
        <taxon>Bacilli</taxon>
        <taxon>Bacillales</taxon>
        <taxon>Paenibacillaceae</taxon>
        <taxon>Paenibacillus</taxon>
    </lineage>
</organism>
<comment type="caution">
    <text evidence="9">The sequence shown here is derived from an EMBL/GenBank/DDBJ whole genome shotgun (WGS) entry which is preliminary data.</text>
</comment>